<dbReference type="OrthoDB" id="6105938at2759"/>
<dbReference type="InterPro" id="IPR003877">
    <property type="entry name" value="SPRY_dom"/>
</dbReference>
<evidence type="ECO:0000256" key="7">
    <source>
        <dbReference type="SAM" id="Coils"/>
    </source>
</evidence>
<dbReference type="SUPFAM" id="SSF57845">
    <property type="entry name" value="B-box zinc-binding domain"/>
    <property type="match status" value="1"/>
</dbReference>
<dbReference type="PRINTS" id="PR01407">
    <property type="entry name" value="BUTYPHLNCDUF"/>
</dbReference>
<dbReference type="PROSITE" id="PS50089">
    <property type="entry name" value="ZF_RING_2"/>
    <property type="match status" value="1"/>
</dbReference>
<dbReference type="InterPro" id="IPR017907">
    <property type="entry name" value="Znf_RING_CS"/>
</dbReference>
<protein>
    <submittedName>
        <fullName evidence="11">Uncharacterized protein</fullName>
    </submittedName>
</protein>
<comment type="caution">
    <text evidence="11">The sequence shown here is derived from an EMBL/GenBank/DDBJ whole genome shotgun (WGS) entry which is preliminary data.</text>
</comment>
<dbReference type="Gene3D" id="4.10.830.40">
    <property type="match status" value="1"/>
</dbReference>
<feature type="domain" description="B box-type" evidence="9">
    <location>
        <begin position="136"/>
        <end position="177"/>
    </location>
</feature>
<dbReference type="GO" id="GO:0045087">
    <property type="term" value="P:innate immune response"/>
    <property type="evidence" value="ECO:0007669"/>
    <property type="project" value="UniProtKB-KW"/>
</dbReference>
<feature type="coiled-coil region" evidence="7">
    <location>
        <begin position="174"/>
        <end position="251"/>
    </location>
</feature>
<dbReference type="SMART" id="SM00589">
    <property type="entry name" value="PRY"/>
    <property type="match status" value="1"/>
</dbReference>
<keyword evidence="5" id="KW-0391">Immunity</keyword>
<dbReference type="CDD" id="cd19802">
    <property type="entry name" value="Bbox1_TRIM8-like"/>
    <property type="match status" value="1"/>
</dbReference>
<organism evidence="11 12">
    <name type="scientific">Chiloscyllium punctatum</name>
    <name type="common">Brownbanded bambooshark</name>
    <name type="synonym">Hemiscyllium punctatum</name>
    <dbReference type="NCBI Taxonomy" id="137246"/>
    <lineage>
        <taxon>Eukaryota</taxon>
        <taxon>Metazoa</taxon>
        <taxon>Chordata</taxon>
        <taxon>Craniata</taxon>
        <taxon>Vertebrata</taxon>
        <taxon>Chondrichthyes</taxon>
        <taxon>Elasmobranchii</taxon>
        <taxon>Galeomorphii</taxon>
        <taxon>Galeoidea</taxon>
        <taxon>Orectolobiformes</taxon>
        <taxon>Hemiscylliidae</taxon>
        <taxon>Chiloscyllium</taxon>
    </lineage>
</organism>
<evidence type="ECO:0000256" key="6">
    <source>
        <dbReference type="PROSITE-ProRule" id="PRU00024"/>
    </source>
</evidence>
<evidence type="ECO:0000313" key="12">
    <source>
        <dbReference type="Proteomes" id="UP000287033"/>
    </source>
</evidence>
<dbReference type="Gene3D" id="3.30.160.60">
    <property type="entry name" value="Classic Zinc Finger"/>
    <property type="match status" value="1"/>
</dbReference>
<dbReference type="PROSITE" id="PS00518">
    <property type="entry name" value="ZF_RING_1"/>
    <property type="match status" value="1"/>
</dbReference>
<proteinExistence type="predicted"/>
<keyword evidence="4" id="KW-0862">Zinc</keyword>
<accession>A0A401STY7</accession>
<evidence type="ECO:0000259" key="10">
    <source>
        <dbReference type="PROSITE" id="PS50188"/>
    </source>
</evidence>
<dbReference type="Gene3D" id="2.60.120.920">
    <property type="match status" value="1"/>
</dbReference>
<keyword evidence="3 6" id="KW-0863">Zinc-finger</keyword>
<dbReference type="PROSITE" id="PS50188">
    <property type="entry name" value="B302_SPRY"/>
    <property type="match status" value="1"/>
</dbReference>
<dbReference type="EMBL" id="BEZZ01000549">
    <property type="protein sequence ID" value="GCC33865.1"/>
    <property type="molecule type" value="Genomic_DNA"/>
</dbReference>
<dbReference type="PANTHER" id="PTHR25465:SF31">
    <property type="entry name" value="RING-TYPE DOMAIN-CONTAINING PROTEIN"/>
    <property type="match status" value="1"/>
</dbReference>
<dbReference type="CDD" id="cd19769">
    <property type="entry name" value="Bbox2_TRIM16-like"/>
    <property type="match status" value="1"/>
</dbReference>
<dbReference type="GO" id="GO:0008270">
    <property type="term" value="F:zinc ion binding"/>
    <property type="evidence" value="ECO:0007669"/>
    <property type="project" value="UniProtKB-KW"/>
</dbReference>
<dbReference type="InterPro" id="IPR043136">
    <property type="entry name" value="B30.2/SPRY_sf"/>
</dbReference>
<dbReference type="InterPro" id="IPR003879">
    <property type="entry name" value="Butyrophylin_SPRY"/>
</dbReference>
<dbReference type="Pfam" id="PF00643">
    <property type="entry name" value="zf-B_box"/>
    <property type="match status" value="1"/>
</dbReference>
<dbReference type="AlphaFoldDB" id="A0A401STY7"/>
<dbReference type="InterPro" id="IPR013083">
    <property type="entry name" value="Znf_RING/FYVE/PHD"/>
</dbReference>
<dbReference type="Proteomes" id="UP000287033">
    <property type="component" value="Unassembled WGS sequence"/>
</dbReference>
<dbReference type="InterPro" id="IPR001841">
    <property type="entry name" value="Znf_RING"/>
</dbReference>
<dbReference type="STRING" id="137246.A0A401STY7"/>
<gene>
    <name evidence="11" type="ORF">chiPu_0012336</name>
</gene>
<dbReference type="SMART" id="SM00184">
    <property type="entry name" value="RING"/>
    <property type="match status" value="1"/>
</dbReference>
<feature type="domain" description="RING-type" evidence="8">
    <location>
        <begin position="15"/>
        <end position="55"/>
    </location>
</feature>
<dbReference type="InterPro" id="IPR000315">
    <property type="entry name" value="Znf_B-box"/>
</dbReference>
<dbReference type="InterPro" id="IPR006574">
    <property type="entry name" value="PRY"/>
</dbReference>
<evidence type="ECO:0000256" key="3">
    <source>
        <dbReference type="ARBA" id="ARBA00022771"/>
    </source>
</evidence>
<reference evidence="11 12" key="1">
    <citation type="journal article" date="2018" name="Nat. Ecol. Evol.">
        <title>Shark genomes provide insights into elasmobranch evolution and the origin of vertebrates.</title>
        <authorList>
            <person name="Hara Y"/>
            <person name="Yamaguchi K"/>
            <person name="Onimaru K"/>
            <person name="Kadota M"/>
            <person name="Koyanagi M"/>
            <person name="Keeley SD"/>
            <person name="Tatsumi K"/>
            <person name="Tanaka K"/>
            <person name="Motone F"/>
            <person name="Kageyama Y"/>
            <person name="Nozu R"/>
            <person name="Adachi N"/>
            <person name="Nishimura O"/>
            <person name="Nakagawa R"/>
            <person name="Tanegashima C"/>
            <person name="Kiyatake I"/>
            <person name="Matsumoto R"/>
            <person name="Murakumo K"/>
            <person name="Nishida K"/>
            <person name="Terakita A"/>
            <person name="Kuratani S"/>
            <person name="Sato K"/>
            <person name="Hyodo S Kuraku.S."/>
        </authorList>
    </citation>
    <scope>NUCLEOTIDE SEQUENCE [LARGE SCALE GENOMIC DNA]</scope>
</reference>
<feature type="domain" description="B30.2/SPRY" evidence="10">
    <location>
        <begin position="331"/>
        <end position="525"/>
    </location>
</feature>
<dbReference type="InterPro" id="IPR027370">
    <property type="entry name" value="Znf-RING_euk"/>
</dbReference>
<dbReference type="InterPro" id="IPR051051">
    <property type="entry name" value="E3_ubiq-ligase_TRIM/RNF"/>
</dbReference>
<dbReference type="PROSITE" id="PS50119">
    <property type="entry name" value="ZF_BBOX"/>
    <property type="match status" value="1"/>
</dbReference>
<dbReference type="Pfam" id="PF13765">
    <property type="entry name" value="PRY"/>
    <property type="match status" value="1"/>
</dbReference>
<dbReference type="SMART" id="SM00449">
    <property type="entry name" value="SPRY"/>
    <property type="match status" value="1"/>
</dbReference>
<keyword evidence="1" id="KW-0399">Innate immunity</keyword>
<dbReference type="PANTHER" id="PTHR25465">
    <property type="entry name" value="B-BOX DOMAIN CONTAINING"/>
    <property type="match status" value="1"/>
</dbReference>
<dbReference type="SMART" id="SM00336">
    <property type="entry name" value="BBOX"/>
    <property type="match status" value="2"/>
</dbReference>
<keyword evidence="12" id="KW-1185">Reference proteome</keyword>
<evidence type="ECO:0000313" key="11">
    <source>
        <dbReference type="EMBL" id="GCC33865.1"/>
    </source>
</evidence>
<dbReference type="InterPro" id="IPR001870">
    <property type="entry name" value="B30.2/SPRY"/>
</dbReference>
<dbReference type="OMA" id="GHYLMSI"/>
<dbReference type="Pfam" id="PF00622">
    <property type="entry name" value="SPRY"/>
    <property type="match status" value="1"/>
</dbReference>
<dbReference type="SUPFAM" id="SSF49899">
    <property type="entry name" value="Concanavalin A-like lectins/glucanases"/>
    <property type="match status" value="1"/>
</dbReference>
<evidence type="ECO:0000259" key="8">
    <source>
        <dbReference type="PROSITE" id="PS50089"/>
    </source>
</evidence>
<evidence type="ECO:0000256" key="4">
    <source>
        <dbReference type="ARBA" id="ARBA00022833"/>
    </source>
</evidence>
<keyword evidence="2" id="KW-0479">Metal-binding</keyword>
<dbReference type="SUPFAM" id="SSF57850">
    <property type="entry name" value="RING/U-box"/>
    <property type="match status" value="1"/>
</dbReference>
<keyword evidence="7" id="KW-0175">Coiled coil</keyword>
<dbReference type="InterPro" id="IPR013320">
    <property type="entry name" value="ConA-like_dom_sf"/>
</dbReference>
<dbReference type="GO" id="GO:0005737">
    <property type="term" value="C:cytoplasm"/>
    <property type="evidence" value="ECO:0007669"/>
    <property type="project" value="UniProtKB-ARBA"/>
</dbReference>
<sequence>MAAEVSDPLEEELTCQVCLEIYTEPVILSCKHSFCRGCLEAVWREAEGYSCPQCRAAWADRPRLEKNFQLANIVAGYLALEPRQGVVPCTYCTKKRRSALKSCLQCEVSMCSLHLRLHQENAVLKGHPLSEPTADMAMAKCAQHQKLLEIYCKDDAACVCSLCALIGSHKGHDLISVSEAAKELRNNLGDQQEKLRQKVKVSQAALEDVKKEKENALAAIKEKEINVEEKYEALRRQIDDEERKAFEELDREKIQVTAEIDARILDVQNAAKEFDKSLMDLNNLSEKYDDIPFIQEFNSITARLKDISLPLESMPYSLNSVQVKDHIKCSVEGSEEQRSRQIMVKLYGQSPTLDPDTANPYLVLTDNNRTVSASNYIQVFPKSTQIFDRWPQILGAKGVSYGQSYWEIQVKDGDGAWSIGVCYKSINRKGEGNDCLLGFNDKSWCIHSGPDALSGLHNGRRIAVKAEKPSTVGVYINFEGGIISFYSVPGSELTLLHTFNGRFTEPLYPALRVRMGVTLSLSVLK</sequence>
<evidence type="ECO:0000256" key="1">
    <source>
        <dbReference type="ARBA" id="ARBA00022588"/>
    </source>
</evidence>
<name>A0A401STY7_CHIPU</name>
<dbReference type="Gene3D" id="3.30.40.10">
    <property type="entry name" value="Zinc/RING finger domain, C3HC4 (zinc finger)"/>
    <property type="match status" value="1"/>
</dbReference>
<evidence type="ECO:0000256" key="5">
    <source>
        <dbReference type="ARBA" id="ARBA00022859"/>
    </source>
</evidence>
<evidence type="ECO:0000256" key="2">
    <source>
        <dbReference type="ARBA" id="ARBA00022723"/>
    </source>
</evidence>
<evidence type="ECO:0000259" key="9">
    <source>
        <dbReference type="PROSITE" id="PS50119"/>
    </source>
</evidence>
<dbReference type="Pfam" id="PF13445">
    <property type="entry name" value="zf-RING_UBOX"/>
    <property type="match status" value="1"/>
</dbReference>